<gene>
    <name evidence="3" type="ORF">BEL07_00395</name>
</gene>
<feature type="chain" id="PRO_5030027196" description="PE domain-containing protein" evidence="2">
    <location>
        <begin position="21"/>
        <end position="316"/>
    </location>
</feature>
<feature type="compositionally biased region" description="Basic and acidic residues" evidence="1">
    <location>
        <begin position="286"/>
        <end position="296"/>
    </location>
</feature>
<feature type="signal peptide" evidence="2">
    <location>
        <begin position="1"/>
        <end position="20"/>
    </location>
</feature>
<sequence length="316" mass="34106">MALRPFVTAGVAFAAAGAVAATVAIAPPMSPGEVRVAQKTEEKLALTADTRDLINTFFGQFPGDPDNSGTTGVAGVVQQLLQNANVNDPQALEVIDGLFGSGFSEVARIFLTRYGADPVTNAQINIFFNQGLSELVRYRLLAFNGDPQQRFFINTLFGQSVNDDGGANISQNGFSGLAYNFIVGTGLSIDQRRIIDTFFNAPTIYNSQAVVAVDENGDPILSDPEDPDSPPVLVGNSNPARRGAFGVLYKPDRRHRHQPGPAGHARPALRRWLLRDRPGAARRQHGGPDAEADHQRLLRGRHLAGRSYAPARRGRR</sequence>
<evidence type="ECO:0000256" key="1">
    <source>
        <dbReference type="SAM" id="MobiDB-lite"/>
    </source>
</evidence>
<keyword evidence="2" id="KW-0732">Signal</keyword>
<name>A0A1E8QAX6_9MYCO</name>
<dbReference type="Proteomes" id="UP000178953">
    <property type="component" value="Unassembled WGS sequence"/>
</dbReference>
<dbReference type="OrthoDB" id="10009227at2"/>
<evidence type="ECO:0000313" key="3">
    <source>
        <dbReference type="EMBL" id="OFJ55708.1"/>
    </source>
</evidence>
<evidence type="ECO:0008006" key="5">
    <source>
        <dbReference type="Google" id="ProtNLM"/>
    </source>
</evidence>
<dbReference type="RefSeq" id="WP_070351134.1">
    <property type="nucleotide sequence ID" value="NZ_CP043474.1"/>
</dbReference>
<feature type="region of interest" description="Disordered" evidence="1">
    <location>
        <begin position="216"/>
        <end position="237"/>
    </location>
</feature>
<organism evidence="3 4">
    <name type="scientific">Mycolicibacterium grossiae</name>
    <dbReference type="NCBI Taxonomy" id="1552759"/>
    <lineage>
        <taxon>Bacteria</taxon>
        <taxon>Bacillati</taxon>
        <taxon>Actinomycetota</taxon>
        <taxon>Actinomycetes</taxon>
        <taxon>Mycobacteriales</taxon>
        <taxon>Mycobacteriaceae</taxon>
        <taxon>Mycolicibacterium</taxon>
    </lineage>
</organism>
<proteinExistence type="predicted"/>
<comment type="caution">
    <text evidence="3">The sequence shown here is derived from an EMBL/GenBank/DDBJ whole genome shotgun (WGS) entry which is preliminary data.</text>
</comment>
<evidence type="ECO:0000313" key="4">
    <source>
        <dbReference type="Proteomes" id="UP000178953"/>
    </source>
</evidence>
<feature type="region of interest" description="Disordered" evidence="1">
    <location>
        <begin position="275"/>
        <end position="316"/>
    </location>
</feature>
<evidence type="ECO:0000256" key="2">
    <source>
        <dbReference type="SAM" id="SignalP"/>
    </source>
</evidence>
<dbReference type="EMBL" id="MCHX01000001">
    <property type="protein sequence ID" value="OFJ55708.1"/>
    <property type="molecule type" value="Genomic_DNA"/>
</dbReference>
<reference evidence="3 4" key="1">
    <citation type="submission" date="2016-09" db="EMBL/GenBank/DDBJ databases">
        <title>genome sequence of Mycobacterium sp. 739 SCH.</title>
        <authorList>
            <person name="Greninger A.L."/>
            <person name="Qin X."/>
            <person name="Jerome K."/>
            <person name="Vora S."/>
            <person name="Quinn K."/>
        </authorList>
    </citation>
    <scope>NUCLEOTIDE SEQUENCE [LARGE SCALE GENOMIC DNA]</scope>
    <source>
        <strain evidence="3 4">SCH</strain>
    </source>
</reference>
<dbReference type="AlphaFoldDB" id="A0A1E8QAX6"/>
<accession>A0A1E8QAX6</accession>
<keyword evidence="4" id="KW-1185">Reference proteome</keyword>
<protein>
    <recommendedName>
        <fullName evidence="5">PE domain-containing protein</fullName>
    </recommendedName>
</protein>